<dbReference type="InterPro" id="IPR036571">
    <property type="entry name" value="MECDP_synthase_sf"/>
</dbReference>
<feature type="binding site" evidence="9">
    <location>
        <position position="43"/>
    </location>
    <ligand>
        <name>a divalent metal cation</name>
        <dbReference type="ChEBI" id="CHEBI:60240"/>
    </ligand>
</feature>
<dbReference type="PANTHER" id="PTHR43181:SF1">
    <property type="entry name" value="2-C-METHYL-D-ERYTHRITOL 2,4-CYCLODIPHOSPHATE SYNTHASE, CHLOROPLASTIC"/>
    <property type="match status" value="1"/>
</dbReference>
<reference evidence="13" key="1">
    <citation type="submission" date="2013-11" db="EMBL/GenBank/DDBJ databases">
        <title>Symbiont-containing voluminous jelly as an extraordinary maternal gift for overwintering insect nymphs.</title>
        <authorList>
            <person name="Kaiwa N."/>
            <person name="Hosokawa T."/>
            <person name="Nikoh N."/>
            <person name="Meng X.Y."/>
            <person name="Tanahashi M."/>
            <person name="Moriyama M."/>
            <person name="Maeda T."/>
            <person name="Yamaguchi K."/>
            <person name="Shigenobu S."/>
            <person name="Ito M."/>
            <person name="Fukatsu T."/>
        </authorList>
    </citation>
    <scope>NUCLEOTIDE SEQUENCE [LARGE SCALE GENOMIC DNA]</scope>
    <source>
        <strain evidence="13">UwTKB</strain>
    </source>
</reference>
<feature type="binding site" evidence="9">
    <location>
        <begin position="133"/>
        <end position="136"/>
    </location>
    <ligand>
        <name>4-CDP-2-C-methyl-D-erythritol 2-phosphate</name>
        <dbReference type="ChEBI" id="CHEBI:57919"/>
    </ligand>
</feature>
<organism evidence="12 13">
    <name type="scientific">Candidatus Tachikawaea gelatinosa</name>
    <dbReference type="NCBI Taxonomy" id="1410383"/>
    <lineage>
        <taxon>Bacteria</taxon>
        <taxon>Pseudomonadati</taxon>
        <taxon>Pseudomonadota</taxon>
        <taxon>Gammaproteobacteria</taxon>
        <taxon>Enterobacterales</taxon>
        <taxon>Enterobacteriaceae</taxon>
        <taxon>Candidatus Tachikawaea</taxon>
    </lineage>
</organism>
<dbReference type="KEGG" id="sbw:TGUWTKB_2940"/>
<dbReference type="HAMAP" id="MF_00107">
    <property type="entry name" value="IspF"/>
    <property type="match status" value="1"/>
</dbReference>
<dbReference type="InterPro" id="IPR003526">
    <property type="entry name" value="MECDP_synthase"/>
</dbReference>
<feature type="binding site" evidence="9">
    <location>
        <begin position="57"/>
        <end position="59"/>
    </location>
    <ligand>
        <name>4-CDP-2-C-methyl-D-erythritol 2-phosphate</name>
        <dbReference type="ChEBI" id="CHEBI:57919"/>
    </ligand>
</feature>
<comment type="catalytic activity">
    <reaction evidence="1 9 10">
        <text>4-CDP-2-C-methyl-D-erythritol 2-phosphate = 2-C-methyl-D-erythritol 2,4-cyclic diphosphate + CMP</text>
        <dbReference type="Rhea" id="RHEA:23864"/>
        <dbReference type="ChEBI" id="CHEBI:57919"/>
        <dbReference type="ChEBI" id="CHEBI:58483"/>
        <dbReference type="ChEBI" id="CHEBI:60377"/>
        <dbReference type="EC" id="4.6.1.12"/>
    </reaction>
</comment>
<feature type="binding site" evidence="9">
    <location>
        <begin position="35"/>
        <end position="36"/>
    </location>
    <ligand>
        <name>4-CDP-2-C-methyl-D-erythritol 2-phosphate</name>
        <dbReference type="ChEBI" id="CHEBI:57919"/>
    </ligand>
</feature>
<evidence type="ECO:0000256" key="10">
    <source>
        <dbReference type="RuleBase" id="RU004395"/>
    </source>
</evidence>
<feature type="binding site" evidence="9">
    <location>
        <position position="9"/>
    </location>
    <ligand>
        <name>a divalent metal cation</name>
        <dbReference type="ChEBI" id="CHEBI:60240"/>
    </ligand>
</feature>
<reference evidence="12 13" key="2">
    <citation type="journal article" date="2014" name="Curr. Biol.">
        <title>Symbiont-Supplemented Maternal Investment Underpinning Host's Ecological Adaptation.</title>
        <authorList>
            <person name="Kaiwa N."/>
            <person name="Hosokawa T."/>
            <person name="Nikoh N."/>
            <person name="Tanahashi M."/>
            <person name="Moriyama M."/>
            <person name="Meng X.Y."/>
            <person name="Maeda T."/>
            <person name="Yamaguchi K."/>
            <person name="Shigenobu S."/>
            <person name="Ito M."/>
            <person name="Fukatsu T."/>
        </authorList>
    </citation>
    <scope>NUCLEOTIDE SEQUENCE [LARGE SCALE GENOMIC DNA]</scope>
    <source>
        <strain evidence="12 13">UwTKB</strain>
    </source>
</reference>
<dbReference type="Gene3D" id="3.30.1330.50">
    <property type="entry name" value="2-C-methyl-D-erythritol 2,4-cyclodiphosphate synthase"/>
    <property type="match status" value="1"/>
</dbReference>
<dbReference type="FunFam" id="3.30.1330.50:FF:000001">
    <property type="entry name" value="2-C-methyl-D-erythritol 2,4-cyclodiphosphate synthase"/>
    <property type="match status" value="1"/>
</dbReference>
<name>A0A090ARU0_9ENTR</name>
<dbReference type="GO" id="GO:0016114">
    <property type="term" value="P:terpenoid biosynthetic process"/>
    <property type="evidence" value="ECO:0007669"/>
    <property type="project" value="InterPro"/>
</dbReference>
<evidence type="ECO:0000313" key="13">
    <source>
        <dbReference type="Proteomes" id="UP000031627"/>
    </source>
</evidence>
<dbReference type="OrthoDB" id="9804336at2"/>
<dbReference type="InterPro" id="IPR020555">
    <property type="entry name" value="MECDP_synthase_CS"/>
</dbReference>
<dbReference type="PANTHER" id="PTHR43181">
    <property type="entry name" value="2-C-METHYL-D-ERYTHRITOL 2,4-CYCLODIPHOSPHATE SYNTHASE, CHLOROPLASTIC"/>
    <property type="match status" value="1"/>
</dbReference>
<feature type="site" description="Transition state stabilizer" evidence="9">
    <location>
        <position position="134"/>
    </location>
</feature>
<evidence type="ECO:0000256" key="3">
    <source>
        <dbReference type="ARBA" id="ARBA00008480"/>
    </source>
</evidence>
<evidence type="ECO:0000256" key="4">
    <source>
        <dbReference type="ARBA" id="ARBA00011233"/>
    </source>
</evidence>
<dbReference type="Pfam" id="PF02542">
    <property type="entry name" value="YgbB"/>
    <property type="match status" value="1"/>
</dbReference>
<feature type="binding site" evidence="9">
    <location>
        <position position="11"/>
    </location>
    <ligand>
        <name>a divalent metal cation</name>
        <dbReference type="ChEBI" id="CHEBI:60240"/>
    </ligand>
</feature>
<dbReference type="EC" id="4.6.1.12" evidence="5 9"/>
<evidence type="ECO:0000256" key="6">
    <source>
        <dbReference type="ARBA" id="ARBA00022723"/>
    </source>
</evidence>
<feature type="site" description="Transition state stabilizer" evidence="9">
    <location>
        <position position="35"/>
    </location>
</feature>
<dbReference type="STRING" id="1410383.TGUWTKB_2940"/>
<keyword evidence="13" id="KW-1185">Reference proteome</keyword>
<dbReference type="SUPFAM" id="SSF69765">
    <property type="entry name" value="IpsF-like"/>
    <property type="match status" value="1"/>
</dbReference>
<keyword evidence="6 9" id="KW-0479">Metal-binding</keyword>
<dbReference type="NCBIfam" id="TIGR00151">
    <property type="entry name" value="ispF"/>
    <property type="match status" value="1"/>
</dbReference>
<keyword evidence="8 9" id="KW-0456">Lyase</keyword>
<gene>
    <name evidence="9 12" type="primary">ispF</name>
    <name evidence="12" type="ORF">TGUWTKB_2940</name>
</gene>
<dbReference type="Proteomes" id="UP000031627">
    <property type="component" value="Chromosome"/>
</dbReference>
<evidence type="ECO:0000256" key="7">
    <source>
        <dbReference type="ARBA" id="ARBA00023229"/>
    </source>
</evidence>
<evidence type="ECO:0000259" key="11">
    <source>
        <dbReference type="Pfam" id="PF02542"/>
    </source>
</evidence>
<feature type="binding site" evidence="9">
    <location>
        <position position="143"/>
    </location>
    <ligand>
        <name>4-CDP-2-C-methyl-D-erythritol 2-phosphate</name>
        <dbReference type="ChEBI" id="CHEBI:57919"/>
    </ligand>
</feature>
<comment type="cofactor">
    <cofactor evidence="9">
        <name>a divalent metal cation</name>
        <dbReference type="ChEBI" id="CHEBI:60240"/>
    </cofactor>
    <text evidence="9">Binds 1 divalent metal cation per subunit.</text>
</comment>
<comment type="similarity">
    <text evidence="3 9 10">Belongs to the IspF family.</text>
</comment>
<dbReference type="GO" id="GO:0046872">
    <property type="term" value="F:metal ion binding"/>
    <property type="evidence" value="ECO:0007669"/>
    <property type="project" value="UniProtKB-KW"/>
</dbReference>
<sequence length="164" mass="18425">MIRIGHGIDVHRLSKNKKLILGGVLVPFSKGCVAHSDGDVVLHSLMDALLGAASIGDIGTIFPNTNPIYKNINSRILLKIVFEKIKKIEFFVGNIDITILLERPKLRNYISKMCMNISEDLSCDIKKINIKATTTEELGFIGREEGIFCETNVLIFDKKYFKKK</sequence>
<dbReference type="PROSITE" id="PS01350">
    <property type="entry name" value="ISPF"/>
    <property type="match status" value="1"/>
</dbReference>
<dbReference type="HOGENOM" id="CLU_084630_2_0_6"/>
<dbReference type="EMBL" id="AP014521">
    <property type="protein sequence ID" value="BAP58535.1"/>
    <property type="molecule type" value="Genomic_DNA"/>
</dbReference>
<feature type="binding site" evidence="9">
    <location>
        <begin position="62"/>
        <end position="66"/>
    </location>
    <ligand>
        <name>4-CDP-2-C-methyl-D-erythritol 2-phosphate</name>
        <dbReference type="ChEBI" id="CHEBI:57919"/>
    </ligand>
</feature>
<dbReference type="GO" id="GO:0019288">
    <property type="term" value="P:isopentenyl diphosphate biosynthetic process, methylerythritol 4-phosphate pathway"/>
    <property type="evidence" value="ECO:0007669"/>
    <property type="project" value="UniProtKB-UniRule"/>
</dbReference>
<keyword evidence="7 9" id="KW-0414">Isoprene biosynthesis</keyword>
<evidence type="ECO:0000256" key="1">
    <source>
        <dbReference type="ARBA" id="ARBA00000200"/>
    </source>
</evidence>
<protein>
    <recommendedName>
        <fullName evidence="5 9">2-C-methyl-D-erythritol 2,4-cyclodiphosphate synthase</fullName>
        <shortName evidence="9">MECDP-synthase</shortName>
        <shortName evidence="9">MECPP-synthase</shortName>
        <shortName evidence="9">MECPS</shortName>
        <ecNumber evidence="5 9">4.6.1.12</ecNumber>
    </recommendedName>
</protein>
<dbReference type="UniPathway" id="UPA00056">
    <property type="reaction ID" value="UER00095"/>
</dbReference>
<comment type="caution">
    <text evidence="9">Lacks conserved residue(s) required for the propagation of feature annotation.</text>
</comment>
<evidence type="ECO:0000256" key="2">
    <source>
        <dbReference type="ARBA" id="ARBA00004709"/>
    </source>
</evidence>
<accession>A0A090ARU0</accession>
<feature type="binding site" evidence="9">
    <location>
        <position position="140"/>
    </location>
    <ligand>
        <name>4-CDP-2-C-methyl-D-erythritol 2-phosphate</name>
        <dbReference type="ChEBI" id="CHEBI:57919"/>
    </ligand>
</feature>
<dbReference type="AlphaFoldDB" id="A0A090ARU0"/>
<dbReference type="CDD" id="cd00554">
    <property type="entry name" value="MECDP_synthase"/>
    <property type="match status" value="1"/>
</dbReference>
<feature type="binding site" evidence="9">
    <location>
        <begin position="9"/>
        <end position="11"/>
    </location>
    <ligand>
        <name>4-CDP-2-C-methyl-D-erythritol 2-phosphate</name>
        <dbReference type="ChEBI" id="CHEBI:57919"/>
    </ligand>
</feature>
<evidence type="ECO:0000256" key="9">
    <source>
        <dbReference type="HAMAP-Rule" id="MF_00107"/>
    </source>
</evidence>
<proteinExistence type="inferred from homology"/>
<comment type="pathway">
    <text evidence="2 9">Isoprenoid biosynthesis; isopentenyl diphosphate biosynthesis via DXP pathway; isopentenyl diphosphate from 1-deoxy-D-xylulose 5-phosphate: step 4/6.</text>
</comment>
<evidence type="ECO:0000256" key="5">
    <source>
        <dbReference type="ARBA" id="ARBA00012579"/>
    </source>
</evidence>
<dbReference type="GO" id="GO:0008685">
    <property type="term" value="F:2-C-methyl-D-erythritol 2,4-cyclodiphosphate synthase activity"/>
    <property type="evidence" value="ECO:0007669"/>
    <property type="project" value="UniProtKB-UniRule"/>
</dbReference>
<evidence type="ECO:0000256" key="8">
    <source>
        <dbReference type="ARBA" id="ARBA00023239"/>
    </source>
</evidence>
<comment type="function">
    <text evidence="9">Involved in the biosynthesis of isopentenyl diphosphate (IPP) and dimethylallyl diphosphate (DMAPP), two major building blocks of isoprenoid compounds. Catalyzes the conversion of 4-diphosphocytidyl-2-C-methyl-D-erythritol 2-phosphate (CDP-ME2P) to 2-C-methyl-D-erythritol 2,4-cyclodiphosphate (ME-CPP) with a corresponding release of cytidine 5-monophosphate (CMP).</text>
</comment>
<evidence type="ECO:0000313" key="12">
    <source>
        <dbReference type="EMBL" id="BAP58535.1"/>
    </source>
</evidence>
<feature type="domain" description="2-C-methyl-D-erythritol 2,4-cyclodiphosphate synthase" evidence="11">
    <location>
        <begin position="2"/>
        <end position="155"/>
    </location>
</feature>
<comment type="subunit">
    <text evidence="4 9">Homotrimer.</text>
</comment>